<evidence type="ECO:0000313" key="1">
    <source>
        <dbReference type="EMBL" id="RSD28752.1"/>
    </source>
</evidence>
<gene>
    <name evidence="1" type="ORF">EJA10_04040</name>
</gene>
<dbReference type="AlphaFoldDB" id="A0A3R9FID9"/>
<reference evidence="2" key="1">
    <citation type="submission" date="2018-12" db="EMBL/GenBank/DDBJ databases">
        <title>Bacillus chawlae sp. nov., Bacillus glennii sp. nov., and Bacillus saganii sp. nov. Isolated from the Vehicle Assembly Building at Kennedy Space Center where the Viking Spacecraft were Assembled.</title>
        <authorList>
            <person name="Seuylemezian A."/>
            <person name="Vaishampayan P."/>
        </authorList>
    </citation>
    <scope>NUCLEOTIDE SEQUENCE [LARGE SCALE GENOMIC DNA]</scope>
    <source>
        <strain evidence="2">DSM 13966</strain>
    </source>
</reference>
<dbReference type="EMBL" id="RSFW01000006">
    <property type="protein sequence ID" value="RSD28752.1"/>
    <property type="molecule type" value="Genomic_DNA"/>
</dbReference>
<dbReference type="RefSeq" id="WP_125478714.1">
    <property type="nucleotide sequence ID" value="NZ_RSFW01000006.1"/>
</dbReference>
<evidence type="ECO:0000313" key="2">
    <source>
        <dbReference type="Proteomes" id="UP000279911"/>
    </source>
</evidence>
<accession>A0A3R9FID9</accession>
<name>A0A3R9FID9_9BACI</name>
<organism evidence="1 2">
    <name type="scientific">Mesobacillus subterraneus</name>
    <dbReference type="NCBI Taxonomy" id="285983"/>
    <lineage>
        <taxon>Bacteria</taxon>
        <taxon>Bacillati</taxon>
        <taxon>Bacillota</taxon>
        <taxon>Bacilli</taxon>
        <taxon>Bacillales</taxon>
        <taxon>Bacillaceae</taxon>
        <taxon>Mesobacillus</taxon>
    </lineage>
</organism>
<dbReference type="Proteomes" id="UP000279911">
    <property type="component" value="Unassembled WGS sequence"/>
</dbReference>
<comment type="caution">
    <text evidence="1">The sequence shown here is derived from an EMBL/GenBank/DDBJ whole genome shotgun (WGS) entry which is preliminary data.</text>
</comment>
<dbReference type="OrthoDB" id="2376882at2"/>
<dbReference type="PANTHER" id="PTHR40051:SF1">
    <property type="entry name" value="YOLD-LIKE FAMILY PROTEIN"/>
    <property type="match status" value="1"/>
</dbReference>
<dbReference type="Pfam" id="PF08863">
    <property type="entry name" value="YolD"/>
    <property type="match status" value="1"/>
</dbReference>
<sequence length="119" mass="14204">MRIRDRGKIKFMPAHFMPEHRALLRELARDELRQPRPLLDEYELEELENRVCYAMEYTYPVKISKWHDGFTYEERGHVHYLDPIRKEVRMITADGSAVTLKFEDIVAVEVVEGGKERNQ</sequence>
<protein>
    <submittedName>
        <fullName evidence="1">YolD-like family protein</fullName>
    </submittedName>
</protein>
<proteinExistence type="predicted"/>
<dbReference type="InterPro" id="IPR014962">
    <property type="entry name" value="YolD"/>
</dbReference>
<dbReference type="PANTHER" id="PTHR40051">
    <property type="entry name" value="IG HYPOTHETICAL 15966"/>
    <property type="match status" value="1"/>
</dbReference>